<keyword evidence="5 9" id="KW-0812">Transmembrane</keyword>
<name>A0A841FZC6_9ACTN</name>
<evidence type="ECO:0000256" key="7">
    <source>
        <dbReference type="ARBA" id="ARBA00023136"/>
    </source>
</evidence>
<accession>A0A841FZC6</accession>
<dbReference type="Pfam" id="PF01594">
    <property type="entry name" value="AI-2E_transport"/>
    <property type="match status" value="1"/>
</dbReference>
<evidence type="ECO:0000256" key="4">
    <source>
        <dbReference type="ARBA" id="ARBA00022475"/>
    </source>
</evidence>
<feature type="transmembrane region" description="Helical" evidence="9">
    <location>
        <begin position="317"/>
        <end position="343"/>
    </location>
</feature>
<evidence type="ECO:0000256" key="2">
    <source>
        <dbReference type="ARBA" id="ARBA00009773"/>
    </source>
</evidence>
<dbReference type="EMBL" id="JACHGT010000018">
    <property type="protein sequence ID" value="MBB6038717.1"/>
    <property type="molecule type" value="Genomic_DNA"/>
</dbReference>
<dbReference type="GO" id="GO:0005886">
    <property type="term" value="C:plasma membrane"/>
    <property type="evidence" value="ECO:0007669"/>
    <property type="project" value="UniProtKB-SubCell"/>
</dbReference>
<keyword evidence="4" id="KW-1003">Cell membrane</keyword>
<evidence type="ECO:0000256" key="5">
    <source>
        <dbReference type="ARBA" id="ARBA00022692"/>
    </source>
</evidence>
<evidence type="ECO:0000256" key="6">
    <source>
        <dbReference type="ARBA" id="ARBA00022989"/>
    </source>
</evidence>
<organism evidence="10 11">
    <name type="scientific">Phytomonospora endophytica</name>
    <dbReference type="NCBI Taxonomy" id="714109"/>
    <lineage>
        <taxon>Bacteria</taxon>
        <taxon>Bacillati</taxon>
        <taxon>Actinomycetota</taxon>
        <taxon>Actinomycetes</taxon>
        <taxon>Micromonosporales</taxon>
        <taxon>Micromonosporaceae</taxon>
        <taxon>Phytomonospora</taxon>
    </lineage>
</organism>
<feature type="region of interest" description="Disordered" evidence="8">
    <location>
        <begin position="1"/>
        <end position="21"/>
    </location>
</feature>
<feature type="transmembrane region" description="Helical" evidence="9">
    <location>
        <begin position="276"/>
        <end position="297"/>
    </location>
</feature>
<keyword evidence="3" id="KW-0813">Transport</keyword>
<feature type="transmembrane region" description="Helical" evidence="9">
    <location>
        <begin position="214"/>
        <end position="236"/>
    </location>
</feature>
<proteinExistence type="inferred from homology"/>
<dbReference type="PANTHER" id="PTHR21716:SF53">
    <property type="entry name" value="PERMEASE PERM-RELATED"/>
    <property type="match status" value="1"/>
</dbReference>
<dbReference type="PANTHER" id="PTHR21716">
    <property type="entry name" value="TRANSMEMBRANE PROTEIN"/>
    <property type="match status" value="1"/>
</dbReference>
<comment type="subcellular location">
    <subcellularLocation>
        <location evidence="1">Cell membrane</location>
        <topology evidence="1">Multi-pass membrane protein</topology>
    </subcellularLocation>
</comment>
<comment type="caution">
    <text evidence="10">The sequence shown here is derived from an EMBL/GenBank/DDBJ whole genome shotgun (WGS) entry which is preliminary data.</text>
</comment>
<evidence type="ECO:0000313" key="10">
    <source>
        <dbReference type="EMBL" id="MBB6038717.1"/>
    </source>
</evidence>
<evidence type="ECO:0000313" key="11">
    <source>
        <dbReference type="Proteomes" id="UP000548476"/>
    </source>
</evidence>
<evidence type="ECO:0000256" key="3">
    <source>
        <dbReference type="ARBA" id="ARBA00022448"/>
    </source>
</evidence>
<dbReference type="AlphaFoldDB" id="A0A841FZC6"/>
<protein>
    <submittedName>
        <fullName evidence="10">Putative PurR-regulated permease PerM</fullName>
    </submittedName>
</protein>
<gene>
    <name evidence="10" type="ORF">HNR73_006603</name>
</gene>
<feature type="transmembrane region" description="Helical" evidence="9">
    <location>
        <begin position="242"/>
        <end position="264"/>
    </location>
</feature>
<reference evidence="10 11" key="1">
    <citation type="submission" date="2020-08" db="EMBL/GenBank/DDBJ databases">
        <title>Genomic Encyclopedia of Type Strains, Phase IV (KMG-IV): sequencing the most valuable type-strain genomes for metagenomic binning, comparative biology and taxonomic classification.</title>
        <authorList>
            <person name="Goeker M."/>
        </authorList>
    </citation>
    <scope>NUCLEOTIDE SEQUENCE [LARGE SCALE GENOMIC DNA]</scope>
    <source>
        <strain evidence="10 11">YIM 65646</strain>
    </source>
</reference>
<sequence length="364" mass="37770">MARTPEGPATPAIPATGPEAAPVPGRVDRALLAAAAIVVITAGLKLAAGLVAPVALALVLVVALKPVQNRLVRLGWPRWLGTAVLLLVLYGILAAGAMIFVISVGRLAALVPQYAARADELLASLQERLTTWGVDTGAVKAMVGSLDPGHLVDLLSALAGSLLGLLTNLLFLLSLLLFMGMEAAGFGARLERVGAARPDLVAALRGFARGTRKYLIVSTIFGLIVAALDGVALWALGVPLPLLWALLSFITNYIPNVGFILGLVPPALLGLLDGGVGTMLWVVAVYCVINFVLQSLVQPKVIGNSVDISVTLTFLALVFWAWILGGIGAVLAVPLTLLVKALLVDTSPGTRWANQLLSAKPPKA</sequence>
<comment type="similarity">
    <text evidence="2">Belongs to the autoinducer-2 exporter (AI-2E) (TC 2.A.86) family.</text>
</comment>
<dbReference type="Proteomes" id="UP000548476">
    <property type="component" value="Unassembled WGS sequence"/>
</dbReference>
<feature type="transmembrane region" description="Helical" evidence="9">
    <location>
        <begin position="154"/>
        <end position="179"/>
    </location>
</feature>
<feature type="transmembrane region" description="Helical" evidence="9">
    <location>
        <begin position="31"/>
        <end position="64"/>
    </location>
</feature>
<dbReference type="RefSeq" id="WP_184791503.1">
    <property type="nucleotide sequence ID" value="NZ_BONT01000060.1"/>
</dbReference>
<evidence type="ECO:0000256" key="9">
    <source>
        <dbReference type="SAM" id="Phobius"/>
    </source>
</evidence>
<evidence type="ECO:0000256" key="8">
    <source>
        <dbReference type="SAM" id="MobiDB-lite"/>
    </source>
</evidence>
<dbReference type="InterPro" id="IPR002549">
    <property type="entry name" value="AI-2E-like"/>
</dbReference>
<keyword evidence="6 9" id="KW-1133">Transmembrane helix</keyword>
<feature type="transmembrane region" description="Helical" evidence="9">
    <location>
        <begin position="76"/>
        <end position="102"/>
    </location>
</feature>
<evidence type="ECO:0000256" key="1">
    <source>
        <dbReference type="ARBA" id="ARBA00004651"/>
    </source>
</evidence>
<keyword evidence="11" id="KW-1185">Reference proteome</keyword>
<keyword evidence="7 9" id="KW-0472">Membrane</keyword>